<dbReference type="InterPro" id="IPR010126">
    <property type="entry name" value="Esterase_phb"/>
</dbReference>
<comment type="subcellular location">
    <subcellularLocation>
        <location evidence="4">Secreted</location>
    </subcellularLocation>
</comment>
<name>A0A9P7FV11_9AGAR</name>
<accession>A0A9P7FV11</accession>
<evidence type="ECO:0000313" key="6">
    <source>
        <dbReference type="Proteomes" id="UP000717328"/>
    </source>
</evidence>
<dbReference type="EC" id="3.1.1.-" evidence="4"/>
<keyword evidence="2 4" id="KW-0732">Signal</keyword>
<keyword evidence="4" id="KW-0119">Carbohydrate metabolism</keyword>
<evidence type="ECO:0000256" key="2">
    <source>
        <dbReference type="ARBA" id="ARBA00022729"/>
    </source>
</evidence>
<organism evidence="5 6">
    <name type="scientific">Sphagnurus paluster</name>
    <dbReference type="NCBI Taxonomy" id="117069"/>
    <lineage>
        <taxon>Eukaryota</taxon>
        <taxon>Fungi</taxon>
        <taxon>Dikarya</taxon>
        <taxon>Basidiomycota</taxon>
        <taxon>Agaricomycotina</taxon>
        <taxon>Agaricomycetes</taxon>
        <taxon>Agaricomycetidae</taxon>
        <taxon>Agaricales</taxon>
        <taxon>Tricholomatineae</taxon>
        <taxon>Lyophyllaceae</taxon>
        <taxon>Sphagnurus</taxon>
    </lineage>
</organism>
<reference evidence="5" key="1">
    <citation type="submission" date="2021-02" db="EMBL/GenBank/DDBJ databases">
        <authorList>
            <person name="Nieuwenhuis M."/>
            <person name="Van De Peppel L.J.J."/>
        </authorList>
    </citation>
    <scope>NUCLEOTIDE SEQUENCE</scope>
    <source>
        <strain evidence="5">D49</strain>
    </source>
</reference>
<keyword evidence="4" id="KW-0964">Secreted</keyword>
<evidence type="ECO:0000256" key="1">
    <source>
        <dbReference type="ARBA" id="ARBA00022487"/>
    </source>
</evidence>
<feature type="chain" id="PRO_5040541531" description="Carboxylic ester hydrolase" evidence="4">
    <location>
        <begin position="23"/>
        <end position="310"/>
    </location>
</feature>
<dbReference type="GO" id="GO:0045493">
    <property type="term" value="P:xylan catabolic process"/>
    <property type="evidence" value="ECO:0007669"/>
    <property type="project" value="UniProtKB-UniRule"/>
</dbReference>
<keyword evidence="1 4" id="KW-0719">Serine esterase</keyword>
<reference evidence="5" key="2">
    <citation type="submission" date="2021-10" db="EMBL/GenBank/DDBJ databases">
        <title>Phylogenomics reveals ancestral predisposition of the termite-cultivated fungus Termitomyces towards a domesticated lifestyle.</title>
        <authorList>
            <person name="Auxier B."/>
            <person name="Grum-Grzhimaylo A."/>
            <person name="Cardenas M.E."/>
            <person name="Lodge J.D."/>
            <person name="Laessoe T."/>
            <person name="Pedersen O."/>
            <person name="Smith M.E."/>
            <person name="Kuyper T.W."/>
            <person name="Franco-Molano E.A."/>
            <person name="Baroni T.J."/>
            <person name="Aanen D.K."/>
        </authorList>
    </citation>
    <scope>NUCLEOTIDE SEQUENCE</scope>
    <source>
        <strain evidence="5">D49</strain>
    </source>
</reference>
<dbReference type="AlphaFoldDB" id="A0A9P7FV11"/>
<proteinExistence type="inferred from homology"/>
<dbReference type="GO" id="GO:0052689">
    <property type="term" value="F:carboxylic ester hydrolase activity"/>
    <property type="evidence" value="ECO:0007669"/>
    <property type="project" value="UniProtKB-KW"/>
</dbReference>
<dbReference type="GO" id="GO:0005576">
    <property type="term" value="C:extracellular region"/>
    <property type="evidence" value="ECO:0007669"/>
    <property type="project" value="UniProtKB-SubCell"/>
</dbReference>
<dbReference type="SUPFAM" id="SSF53474">
    <property type="entry name" value="alpha/beta-Hydrolases"/>
    <property type="match status" value="2"/>
</dbReference>
<keyword evidence="6" id="KW-1185">Reference proteome</keyword>
<evidence type="ECO:0000256" key="4">
    <source>
        <dbReference type="RuleBase" id="RU367147"/>
    </source>
</evidence>
<gene>
    <name evidence="5" type="ORF">H0H81_009600</name>
</gene>
<dbReference type="PANTHER" id="PTHR43037">
    <property type="entry name" value="UNNAMED PRODUCT-RELATED"/>
    <property type="match status" value="1"/>
</dbReference>
<dbReference type="Proteomes" id="UP000717328">
    <property type="component" value="Unassembled WGS sequence"/>
</dbReference>
<dbReference type="NCBIfam" id="TIGR01840">
    <property type="entry name" value="esterase_phb"/>
    <property type="match status" value="1"/>
</dbReference>
<comment type="caution">
    <text evidence="5">The sequence shown here is derived from an EMBL/GenBank/DDBJ whole genome shotgun (WGS) entry which is preliminary data.</text>
</comment>
<dbReference type="PANTHER" id="PTHR43037:SF5">
    <property type="entry name" value="FERULOYL ESTERASE"/>
    <property type="match status" value="1"/>
</dbReference>
<dbReference type="Gene3D" id="3.40.50.1820">
    <property type="entry name" value="alpha/beta hydrolase"/>
    <property type="match status" value="1"/>
</dbReference>
<evidence type="ECO:0000256" key="3">
    <source>
        <dbReference type="ARBA" id="ARBA00022801"/>
    </source>
</evidence>
<dbReference type="OrthoDB" id="2425929at2759"/>
<dbReference type="Pfam" id="PF10503">
    <property type="entry name" value="Esterase_PHB"/>
    <property type="match status" value="1"/>
</dbReference>
<dbReference type="EMBL" id="JABCKI010005742">
    <property type="protein sequence ID" value="KAG5638829.1"/>
    <property type="molecule type" value="Genomic_DNA"/>
</dbReference>
<feature type="signal peptide" evidence="4">
    <location>
        <begin position="1"/>
        <end position="22"/>
    </location>
</feature>
<keyword evidence="3 4" id="KW-0378">Hydrolase</keyword>
<evidence type="ECO:0000313" key="5">
    <source>
        <dbReference type="EMBL" id="KAG5638829.1"/>
    </source>
</evidence>
<dbReference type="InterPro" id="IPR050955">
    <property type="entry name" value="Plant_Biomass_Hydrol_Est"/>
</dbReference>
<dbReference type="InterPro" id="IPR029058">
    <property type="entry name" value="AB_hydrolase_fold"/>
</dbReference>
<comment type="similarity">
    <text evidence="4">Belongs to the carbohydrate esterase 1 (CE1) family.</text>
</comment>
<protein>
    <recommendedName>
        <fullName evidence="4">Carboxylic ester hydrolase</fullName>
        <ecNumber evidence="4">3.1.1.-</ecNumber>
    </recommendedName>
</protein>
<keyword evidence="4" id="KW-0624">Polysaccharide degradation</keyword>
<sequence>MAFGSLFKSLLVASLAVLGASAASGTYQQVTNFGSNPTKVGMYVYRPQKVAASPALIVGIHWCTGTAQAFYQGTQFANLADTYGYIVIYPNAPDAGGCWDVHSAATLKHDAGGDSLGIASMVRYAIANYGVDKNKVFMVGTSSGAMMTEVLAGAYPDLFKAGAANAGVPFACFSGPDMWNGACAAGSISKTAQQWGDLVRNGYPGYNGARPKIQIWHGTQDQTLSYNNFNEAIKQWTNIFGYSTNPTSTQQNSPLGGWTRYTYGPNFQAISAAGVPHNIPLQDKEVLKWFGITSKIVNSTEVPDEAGEQA</sequence>
<comment type="function">
    <text evidence="4">Esterase involved in the hydrolysis of xylan, a major structural heterogeneous polysaccharide found in plant biomass representing the second most abundant polysaccharide in the biosphere, after cellulose.</text>
</comment>